<keyword evidence="3" id="KW-1185">Reference proteome</keyword>
<accession>A0ABN9B8I3</accession>
<proteinExistence type="predicted"/>
<gene>
    <name evidence="2" type="ORF">SPARVUS_LOCUS2383943</name>
</gene>
<comment type="caution">
    <text evidence="2">The sequence shown here is derived from an EMBL/GenBank/DDBJ whole genome shotgun (WGS) entry which is preliminary data.</text>
</comment>
<organism evidence="2 3">
    <name type="scientific">Staurois parvus</name>
    <dbReference type="NCBI Taxonomy" id="386267"/>
    <lineage>
        <taxon>Eukaryota</taxon>
        <taxon>Metazoa</taxon>
        <taxon>Chordata</taxon>
        <taxon>Craniata</taxon>
        <taxon>Vertebrata</taxon>
        <taxon>Euteleostomi</taxon>
        <taxon>Amphibia</taxon>
        <taxon>Batrachia</taxon>
        <taxon>Anura</taxon>
        <taxon>Neobatrachia</taxon>
        <taxon>Ranoidea</taxon>
        <taxon>Ranidae</taxon>
        <taxon>Staurois</taxon>
    </lineage>
</organism>
<evidence type="ECO:0000256" key="1">
    <source>
        <dbReference type="SAM" id="MobiDB-lite"/>
    </source>
</evidence>
<evidence type="ECO:0000313" key="3">
    <source>
        <dbReference type="Proteomes" id="UP001162483"/>
    </source>
</evidence>
<dbReference type="EMBL" id="CATNWA010002842">
    <property type="protein sequence ID" value="CAI9543876.1"/>
    <property type="molecule type" value="Genomic_DNA"/>
</dbReference>
<dbReference type="Proteomes" id="UP001162483">
    <property type="component" value="Unassembled WGS sequence"/>
</dbReference>
<feature type="non-terminal residue" evidence="2">
    <location>
        <position position="1"/>
    </location>
</feature>
<evidence type="ECO:0000313" key="2">
    <source>
        <dbReference type="EMBL" id="CAI9543876.1"/>
    </source>
</evidence>
<reference evidence="2" key="1">
    <citation type="submission" date="2023-05" db="EMBL/GenBank/DDBJ databases">
        <authorList>
            <person name="Stuckert A."/>
        </authorList>
    </citation>
    <scope>NUCLEOTIDE SEQUENCE</scope>
</reference>
<sequence>APGPQAGPPGPPGGRQGTGPPGRAPGIGSPSIRSFGLGLHSGHRVIWQGKWAPSSTEYDRGHVGQTLDRLTGQRASGFNQAHQVIWASDSEHTRHSGNGKWALRVKLRMNRGHRGSH</sequence>
<name>A0ABN9B8I3_9NEOB</name>
<protein>
    <submittedName>
        <fullName evidence="2">Uncharacterized protein</fullName>
    </submittedName>
</protein>
<feature type="region of interest" description="Disordered" evidence="1">
    <location>
        <begin position="1"/>
        <end position="35"/>
    </location>
</feature>
<feature type="compositionally biased region" description="Pro residues" evidence="1">
    <location>
        <begin position="1"/>
        <end position="12"/>
    </location>
</feature>